<feature type="domain" description="UmuC" evidence="5">
    <location>
        <begin position="53"/>
        <end position="210"/>
    </location>
</feature>
<name>A0A6C7EF52_ILUCY</name>
<organism evidence="6 7">
    <name type="scientific">Ilumatobacter coccineus (strain NBRC 103263 / KCTC 29153 / YM16-304)</name>
    <dbReference type="NCBI Taxonomy" id="1313172"/>
    <lineage>
        <taxon>Bacteria</taxon>
        <taxon>Bacillati</taxon>
        <taxon>Actinomycetota</taxon>
        <taxon>Acidimicrobiia</taxon>
        <taxon>Acidimicrobiales</taxon>
        <taxon>Ilumatobacteraceae</taxon>
        <taxon>Ilumatobacter</taxon>
    </lineage>
</organism>
<dbReference type="KEGG" id="aym:YM304_29440"/>
<comment type="function">
    <text evidence="3">Poorly processive, error-prone DNA polymerase involved in untargeted mutagenesis. Copies undamaged DNA at stalled replication forks, which arise in vivo from mismatched or misaligned primer ends. These misaligned primers can be extended by PolIV. Exhibits no 3'-5' exonuclease (proofreading) activity. May be involved in translesional synthesis, in conjunction with the beta clamp from PolIII.</text>
</comment>
<evidence type="ECO:0000256" key="4">
    <source>
        <dbReference type="SAM" id="MobiDB-lite"/>
    </source>
</evidence>
<dbReference type="InterPro" id="IPR050356">
    <property type="entry name" value="SulA_CellDiv_inhibitor"/>
</dbReference>
<dbReference type="CDD" id="cd03468">
    <property type="entry name" value="PolY_like"/>
    <property type="match status" value="1"/>
</dbReference>
<feature type="compositionally biased region" description="Low complexity" evidence="4">
    <location>
        <begin position="12"/>
        <end position="24"/>
    </location>
</feature>
<accession>A0A6C7EF52</accession>
<evidence type="ECO:0000256" key="2">
    <source>
        <dbReference type="ARBA" id="ARBA00022763"/>
    </source>
</evidence>
<dbReference type="InterPro" id="IPR043128">
    <property type="entry name" value="Rev_trsase/Diguanyl_cyclase"/>
</dbReference>
<evidence type="ECO:0000313" key="6">
    <source>
        <dbReference type="EMBL" id="BAN03258.1"/>
    </source>
</evidence>
<dbReference type="GO" id="GO:0006281">
    <property type="term" value="P:DNA repair"/>
    <property type="evidence" value="ECO:0007669"/>
    <property type="project" value="InterPro"/>
</dbReference>
<dbReference type="Proteomes" id="UP000011863">
    <property type="component" value="Chromosome"/>
</dbReference>
<keyword evidence="2" id="KW-0227">DNA damage</keyword>
<keyword evidence="7" id="KW-1185">Reference proteome</keyword>
<dbReference type="SUPFAM" id="SSF56672">
    <property type="entry name" value="DNA/RNA polymerases"/>
    <property type="match status" value="1"/>
</dbReference>
<dbReference type="Gene3D" id="3.30.70.270">
    <property type="match status" value="1"/>
</dbReference>
<evidence type="ECO:0000256" key="3">
    <source>
        <dbReference type="ARBA" id="ARBA00025589"/>
    </source>
</evidence>
<evidence type="ECO:0000313" key="7">
    <source>
        <dbReference type="Proteomes" id="UP000011863"/>
    </source>
</evidence>
<dbReference type="InterPro" id="IPR001126">
    <property type="entry name" value="UmuC"/>
</dbReference>
<comment type="similarity">
    <text evidence="1">Belongs to the DNA polymerase type-Y family.</text>
</comment>
<dbReference type="Pfam" id="PF00817">
    <property type="entry name" value="IMS"/>
    <property type="match status" value="1"/>
</dbReference>
<dbReference type="PROSITE" id="PS50173">
    <property type="entry name" value="UMUC"/>
    <property type="match status" value="1"/>
</dbReference>
<dbReference type="EMBL" id="AP012057">
    <property type="protein sequence ID" value="BAN03258.1"/>
    <property type="molecule type" value="Genomic_DNA"/>
</dbReference>
<reference evidence="6 7" key="1">
    <citation type="journal article" date="2013" name="Int. J. Syst. Evol. Microbiol.">
        <title>Ilumatobacter nonamiense sp. nov. and Ilumatobacter coccineum sp. nov., isolated from seashore sand.</title>
        <authorList>
            <person name="Matsumoto A."/>
            <person name="Kasai H."/>
            <person name="Matsuo Y."/>
            <person name="Shizuri Y."/>
            <person name="Ichikawa N."/>
            <person name="Fujita N."/>
            <person name="Omura S."/>
            <person name="Takahashi Y."/>
        </authorList>
    </citation>
    <scope>NUCLEOTIDE SEQUENCE [LARGE SCALE GENOMIC DNA]</scope>
    <source>
        <strain evidence="7">NBRC 103263 / KCTC 29153 / YM16-304</strain>
    </source>
</reference>
<sequence length="576" mass="62190">MSADTGVDDASARAPRPSGPSRSSEPSERPERFITIWCPDWPIVAAGCRPEVPAAVMRSHRVVARSTAAASEGVVIGQRRRQAQQRCPLIELLDDDPARDAREFESVVRAVADVAPRVDVVEPGWLTVAAVGPSRYFGGDLATAEHLADIVRRALSNREVAVGVGVADGRFSASVAARLAVRRSSPVVVEPGESATFCSPLPVGWLQTLGEVDADLADLFVRLGMRRLGDLAALSAADVLGRFGHVGVHAHRLASGADHRPANTTDPAPERRLSRVLDDAAGQSDAVVFVAKQLADELAGALGADGRVCTRLVVLLETEHGERSERSWYRSAGMSASAMVERVRWQLDGWINLPRGSENEITGGVALIRLTPDEVRADEGVQLGLWGGQSEADRRAARAIARLTTLTSEQAVTVPVWHGGRLPADRYRWVPATTVDLDQRERAVSRAGTGAGPHGPWPGSLPAPSPATVYGDGRPVEVLDADGLSVSVNGRGIVSAPPAVMRVMLGSEEEGWRRGKVRRIESWAGPWPVDQQWWEPANHRRLARFQMVTEADESGERHAALVVAEHRRWWLTAVYD</sequence>
<proteinExistence type="inferred from homology"/>
<gene>
    <name evidence="6" type="ORF">YM304_29440</name>
</gene>
<evidence type="ECO:0000256" key="1">
    <source>
        <dbReference type="ARBA" id="ARBA00010945"/>
    </source>
</evidence>
<feature type="region of interest" description="Disordered" evidence="4">
    <location>
        <begin position="1"/>
        <end position="29"/>
    </location>
</feature>
<dbReference type="RefSeq" id="WP_015442505.1">
    <property type="nucleotide sequence ID" value="NC_020520.1"/>
</dbReference>
<dbReference type="InterPro" id="IPR043502">
    <property type="entry name" value="DNA/RNA_pol_sf"/>
</dbReference>
<protein>
    <recommendedName>
        <fullName evidence="5">UmuC domain-containing protein</fullName>
    </recommendedName>
</protein>
<dbReference type="PANTHER" id="PTHR35369:SF2">
    <property type="entry name" value="BLR3025 PROTEIN"/>
    <property type="match status" value="1"/>
</dbReference>
<evidence type="ECO:0000259" key="5">
    <source>
        <dbReference type="PROSITE" id="PS50173"/>
    </source>
</evidence>
<dbReference type="OrthoDB" id="5244088at2"/>
<dbReference type="PANTHER" id="PTHR35369">
    <property type="entry name" value="BLR3025 PROTEIN-RELATED"/>
    <property type="match status" value="1"/>
</dbReference>
<dbReference type="AlphaFoldDB" id="A0A6C7EF52"/>
<dbReference type="Gene3D" id="3.40.1170.60">
    <property type="match status" value="1"/>
</dbReference>